<dbReference type="GeneID" id="35001994"/>
<proteinExistence type="predicted"/>
<gene>
    <name evidence="1" type="ORF">SAMN05444271_10417</name>
</gene>
<accession>A0A1H6SBA5</accession>
<evidence type="ECO:0000313" key="2">
    <source>
        <dbReference type="Proteomes" id="UP000198888"/>
    </source>
</evidence>
<protein>
    <recommendedName>
        <fullName evidence="3">Deferrochelatase/peroxidase EfeB</fullName>
    </recommendedName>
</protein>
<dbReference type="PROSITE" id="PS51318">
    <property type="entry name" value="TAT"/>
    <property type="match status" value="1"/>
</dbReference>
<keyword evidence="2" id="KW-1185">Reference proteome</keyword>
<dbReference type="OrthoDB" id="212084at2157"/>
<evidence type="ECO:0008006" key="3">
    <source>
        <dbReference type="Google" id="ProtNLM"/>
    </source>
</evidence>
<organism evidence="1 2">
    <name type="scientific">Halohasta litchfieldiae</name>
    <dbReference type="NCBI Taxonomy" id="1073996"/>
    <lineage>
        <taxon>Archaea</taxon>
        <taxon>Methanobacteriati</taxon>
        <taxon>Methanobacteriota</taxon>
        <taxon>Stenosarchaea group</taxon>
        <taxon>Halobacteria</taxon>
        <taxon>Halobacteriales</taxon>
        <taxon>Haloferacaceae</taxon>
        <taxon>Halohasta</taxon>
    </lineage>
</organism>
<sequence length="443" mass="48309">MELPGPNASRRRFLKAALTVGGASALSACLDRFSEEPIPQGTDDPTSFPDRQFAWNDSLERDDHGNVVLPEHHLFVYLNYDGEAGSEGVPTATDREQLETALRTIERAYEWSNRGVVFDLSYSPAYFDRFEEPLPDSVDLPSPERLTPVDTPTLDEQDALLHLASDRSDALLAIEETLFATGDDAPDTLNGVDVAGRLSDVFTVDDRRTGFIGPGLPAANQDGVAGIPDNGPVPEESPLFMGFKAAFAGNQATEEYVTISTGPFAGSTTKHVARLRQELDKWYGENSHDDMVSKLFSPRHAESGAVEGVGENLGDHSGITDEIYERITETAEEFGVVGHAEKAARANRDAEGNVRTLRRHVESTDDDTASLQFPSLQQGISEFNAVQEAMNGTDIVAENPAIKPRVKNGIFRYVFVQNRGNFLVPPRSLRAFPTSTGDAPAEQ</sequence>
<accession>A0A2H4Q0S1</accession>
<dbReference type="AlphaFoldDB" id="A0A1H6SBA5"/>
<dbReference type="Proteomes" id="UP000198888">
    <property type="component" value="Unassembled WGS sequence"/>
</dbReference>
<dbReference type="InterPro" id="IPR006311">
    <property type="entry name" value="TAT_signal"/>
</dbReference>
<dbReference type="RefSeq" id="WP_089671161.1">
    <property type="nucleotide sequence ID" value="NZ_CP024845.1"/>
</dbReference>
<dbReference type="KEGG" id="hae:halTADL_1177"/>
<dbReference type="STRING" id="1073996.SAMN05444271_10417"/>
<dbReference type="EMBL" id="FNYR01000004">
    <property type="protein sequence ID" value="SEI61300.1"/>
    <property type="molecule type" value="Genomic_DNA"/>
</dbReference>
<dbReference type="InterPro" id="IPR055828">
    <property type="entry name" value="DUF7405"/>
</dbReference>
<reference evidence="1 2" key="1">
    <citation type="submission" date="2016-10" db="EMBL/GenBank/DDBJ databases">
        <authorList>
            <person name="de Groot N.N."/>
        </authorList>
    </citation>
    <scope>NUCLEOTIDE SEQUENCE [LARGE SCALE GENOMIC DNA]</scope>
    <source>
        <strain evidence="1 2">DSM 22187</strain>
    </source>
</reference>
<dbReference type="Pfam" id="PF24152">
    <property type="entry name" value="DUF7405"/>
    <property type="match status" value="1"/>
</dbReference>
<evidence type="ECO:0000313" key="1">
    <source>
        <dbReference type="EMBL" id="SEI61300.1"/>
    </source>
</evidence>
<name>A0A1H6SBA5_9EURY</name>